<evidence type="ECO:0000259" key="4">
    <source>
        <dbReference type="Pfam" id="PF21761"/>
    </source>
</evidence>
<keyword evidence="5" id="KW-0614">Plasmid</keyword>
<dbReference type="SUPFAM" id="SSF51735">
    <property type="entry name" value="NAD(P)-binding Rossmann-fold domains"/>
    <property type="match status" value="1"/>
</dbReference>
<dbReference type="Gene3D" id="1.10.1040.10">
    <property type="entry name" value="N-(1-d-carboxylethyl)-l-norvaline Dehydrogenase, domain 2"/>
    <property type="match status" value="1"/>
</dbReference>
<name>A0ABZ1RZS4_9ACTN</name>
<protein>
    <submittedName>
        <fullName evidence="5">NAD(P)-binding domain-containing protein</fullName>
    </submittedName>
</protein>
<dbReference type="InterPro" id="IPR051265">
    <property type="entry name" value="HIBADH-related_NP60_sf"/>
</dbReference>
<comment type="similarity">
    <text evidence="1">Belongs to the HIBADH-related family.</text>
</comment>
<reference evidence="5" key="1">
    <citation type="submission" date="2022-10" db="EMBL/GenBank/DDBJ databases">
        <title>The complete genomes of actinobacterial strains from the NBC collection.</title>
        <authorList>
            <person name="Joergensen T.S."/>
            <person name="Alvarez Arevalo M."/>
            <person name="Sterndorff E.B."/>
            <person name="Faurdal D."/>
            <person name="Vuksanovic O."/>
            <person name="Mourched A.-S."/>
            <person name="Charusanti P."/>
            <person name="Shaw S."/>
            <person name="Blin K."/>
            <person name="Weber T."/>
        </authorList>
    </citation>
    <scope>NUCLEOTIDE SEQUENCE</scope>
    <source>
        <strain evidence="5">NBC_00283</strain>
        <plasmid evidence="5">unnamed1</plasmid>
    </source>
</reference>
<dbReference type="PIRSF" id="PIRSF000103">
    <property type="entry name" value="HIBADH"/>
    <property type="match status" value="1"/>
</dbReference>
<dbReference type="Gene3D" id="3.40.50.720">
    <property type="entry name" value="NAD(P)-binding Rossmann-like Domain"/>
    <property type="match status" value="1"/>
</dbReference>
<dbReference type="Proteomes" id="UP001432075">
    <property type="component" value="Plasmid unnamed1"/>
</dbReference>
<dbReference type="Pfam" id="PF21761">
    <property type="entry name" value="RedAm-like_C"/>
    <property type="match status" value="1"/>
</dbReference>
<organism evidence="5 6">
    <name type="scientific">Streptomyces goshikiensis</name>
    <dbReference type="NCBI Taxonomy" id="1942"/>
    <lineage>
        <taxon>Bacteria</taxon>
        <taxon>Bacillati</taxon>
        <taxon>Actinomycetota</taxon>
        <taxon>Actinomycetes</taxon>
        <taxon>Kitasatosporales</taxon>
        <taxon>Streptomycetaceae</taxon>
        <taxon>Streptomyces</taxon>
    </lineage>
</organism>
<gene>
    <name evidence="5" type="ORF">OHU17_36625</name>
</gene>
<evidence type="ECO:0000256" key="1">
    <source>
        <dbReference type="ARBA" id="ARBA00009080"/>
    </source>
</evidence>
<dbReference type="RefSeq" id="WP_328777719.1">
    <property type="nucleotide sequence ID" value="NZ_CP108058.1"/>
</dbReference>
<evidence type="ECO:0000313" key="6">
    <source>
        <dbReference type="Proteomes" id="UP001432075"/>
    </source>
</evidence>
<sequence length="318" mass="32292">MNAPQNPTTSQNSAVTVIGLGPMGQAMTRTLLASGHPVTVWNRTAGRAAGVVADGATLAPTPAGAVEASDLVILSLTDYRAMYEVLGGATGSLAGRTLVNLSSDTPDRTREAARWAACHGAAFLTGGVMVPAPMVGTEAAHVYYSGGGEAARSHLATLAPLGTPRYLGEDPGLAQLMYQAQLAVFLTTLSALMHATAMLGTAGLKAGEALPELLAGADAIGAILRAGEEHPGAALDAGEHPGDLSTVTMMGATADHIVETSTSLGLDLALPLAVRAHYRRAIEDGHGGDNWTRIIDGIRGPRRADPASADRVIAAPGG</sequence>
<dbReference type="InterPro" id="IPR015815">
    <property type="entry name" value="HIBADH-related"/>
</dbReference>
<dbReference type="InterPro" id="IPR036291">
    <property type="entry name" value="NAD(P)-bd_dom_sf"/>
</dbReference>
<keyword evidence="6" id="KW-1185">Reference proteome</keyword>
<geneLocation type="plasmid" evidence="5 6">
    <name>unnamed1</name>
</geneLocation>
<proteinExistence type="inferred from homology"/>
<dbReference type="InterPro" id="IPR048666">
    <property type="entry name" value="RedAm-like_C"/>
</dbReference>
<evidence type="ECO:0000256" key="2">
    <source>
        <dbReference type="ARBA" id="ARBA00023002"/>
    </source>
</evidence>
<evidence type="ECO:0000313" key="5">
    <source>
        <dbReference type="EMBL" id="WUO51389.1"/>
    </source>
</evidence>
<keyword evidence="2" id="KW-0560">Oxidoreductase</keyword>
<accession>A0ABZ1RZS4</accession>
<dbReference type="PANTHER" id="PTHR43580">
    <property type="entry name" value="OXIDOREDUCTASE GLYR1-RELATED"/>
    <property type="match status" value="1"/>
</dbReference>
<dbReference type="InterPro" id="IPR006115">
    <property type="entry name" value="6PGDH_NADP-bd"/>
</dbReference>
<dbReference type="PANTHER" id="PTHR43580:SF2">
    <property type="entry name" value="CYTOKINE-LIKE NUCLEAR FACTOR N-PAC"/>
    <property type="match status" value="1"/>
</dbReference>
<evidence type="ECO:0000259" key="3">
    <source>
        <dbReference type="Pfam" id="PF03446"/>
    </source>
</evidence>
<dbReference type="EMBL" id="CP108058">
    <property type="protein sequence ID" value="WUO51389.1"/>
    <property type="molecule type" value="Genomic_DNA"/>
</dbReference>
<feature type="domain" description="NADPH-dependent reductive aminase-like C-terminal" evidence="4">
    <location>
        <begin position="170"/>
        <end position="299"/>
    </location>
</feature>
<dbReference type="Pfam" id="PF03446">
    <property type="entry name" value="NAD_binding_2"/>
    <property type="match status" value="1"/>
</dbReference>
<dbReference type="InterPro" id="IPR013328">
    <property type="entry name" value="6PGD_dom2"/>
</dbReference>
<feature type="domain" description="6-phosphogluconate dehydrogenase NADP-binding" evidence="3">
    <location>
        <begin position="15"/>
        <end position="128"/>
    </location>
</feature>